<dbReference type="PANTHER" id="PTHR47053">
    <property type="entry name" value="MUREIN DD-ENDOPEPTIDASE MEPH-RELATED"/>
    <property type="match status" value="1"/>
</dbReference>
<dbReference type="PANTHER" id="PTHR47053:SF3">
    <property type="entry name" value="GAMMA-D-GLUTAMYL-L-LYSINE DIPEPTIDYL-PEPTIDASE"/>
    <property type="match status" value="1"/>
</dbReference>
<evidence type="ECO:0000256" key="4">
    <source>
        <dbReference type="ARBA" id="ARBA00022807"/>
    </source>
</evidence>
<gene>
    <name evidence="6" type="ORF">BHE18_04405</name>
</gene>
<dbReference type="InterPro" id="IPR038765">
    <property type="entry name" value="Papain-like_cys_pep_sf"/>
</dbReference>
<proteinExistence type="inferred from homology"/>
<dbReference type="InterPro" id="IPR041382">
    <property type="entry name" value="SH3_16"/>
</dbReference>
<evidence type="ECO:0000256" key="1">
    <source>
        <dbReference type="ARBA" id="ARBA00007074"/>
    </source>
</evidence>
<dbReference type="InterPro" id="IPR000064">
    <property type="entry name" value="NLP_P60_dom"/>
</dbReference>
<feature type="domain" description="NlpC/P60" evidence="5">
    <location>
        <begin position="179"/>
        <end position="303"/>
    </location>
</feature>
<dbReference type="GO" id="GO:0008234">
    <property type="term" value="F:cysteine-type peptidase activity"/>
    <property type="evidence" value="ECO:0007669"/>
    <property type="project" value="UniProtKB-KW"/>
</dbReference>
<dbReference type="Gene3D" id="3.90.1720.10">
    <property type="entry name" value="endopeptidase domain like (from Nostoc punctiforme)"/>
    <property type="match status" value="1"/>
</dbReference>
<evidence type="ECO:0000313" key="7">
    <source>
        <dbReference type="Proteomes" id="UP000182062"/>
    </source>
</evidence>
<name>A0A1J6W7D0_9BACI</name>
<dbReference type="Pfam" id="PF00877">
    <property type="entry name" value="NLPC_P60"/>
    <property type="match status" value="1"/>
</dbReference>
<comment type="similarity">
    <text evidence="1">Belongs to the peptidase C40 family.</text>
</comment>
<accession>A0A1J6W7D0</accession>
<dbReference type="Pfam" id="PF23795">
    <property type="entry name" value="SH3_YKFC_2nd"/>
    <property type="match status" value="1"/>
</dbReference>
<comment type="caution">
    <text evidence="6">The sequence shown here is derived from an EMBL/GenBank/DDBJ whole genome shotgun (WGS) entry which is preliminary data.</text>
</comment>
<evidence type="ECO:0000313" key="6">
    <source>
        <dbReference type="EMBL" id="OIU72604.1"/>
    </source>
</evidence>
<dbReference type="Pfam" id="PF18348">
    <property type="entry name" value="SH3_16"/>
    <property type="match status" value="1"/>
</dbReference>
<evidence type="ECO:0000256" key="3">
    <source>
        <dbReference type="ARBA" id="ARBA00022801"/>
    </source>
</evidence>
<keyword evidence="7" id="KW-1185">Reference proteome</keyword>
<dbReference type="InterPro" id="IPR051202">
    <property type="entry name" value="Peptidase_C40"/>
</dbReference>
<dbReference type="Gene3D" id="2.30.30.40">
    <property type="entry name" value="SH3 Domains"/>
    <property type="match status" value="2"/>
</dbReference>
<keyword evidence="4" id="KW-0788">Thiol protease</keyword>
<keyword evidence="2" id="KW-0645">Protease</keyword>
<dbReference type="OrthoDB" id="9813368at2"/>
<keyword evidence="3" id="KW-0378">Hydrolase</keyword>
<dbReference type="Proteomes" id="UP000182062">
    <property type="component" value="Unassembled WGS sequence"/>
</dbReference>
<dbReference type="PROSITE" id="PS51935">
    <property type="entry name" value="NLPC_P60"/>
    <property type="match status" value="1"/>
</dbReference>
<sequence>MHMREKAAVNAGVATVWTSPDSARDIDAPALTNPVYITEWLDSLTHETRLALCDENRIQTQVLFGQEVLVLEEREGWSHIIVPDQASSKDKRGYPGWVPSVQLGESNALTEGNSFAIVKAEFTDLVTEDDKGEMVLSFLTSLSIEKEEGDQLAVSTPLGTRYVKREDVYISSSAVSDQKGSGLDIVRSGEAFLDLPYLWGGMSSYGFDCSGFSYSMCKANGYVIPRDAGDQAKEGKGVPLDELKPGDLLFFAYEEGKGSIHHVAIYYGDGKMIHSPNTGKTIEIITIKGTYYEKELCAARRYWQDAGDAS</sequence>
<reference evidence="6 7" key="1">
    <citation type="submission" date="2016-09" db="EMBL/GenBank/DDBJ databases">
        <title>Bacillus aquimaris SAMM genome sequence reveals colonization and biosurfactant production capacities.</title>
        <authorList>
            <person name="Waghmode S.R."/>
            <person name="Suryavanshi M.V."/>
        </authorList>
    </citation>
    <scope>NUCLEOTIDE SEQUENCE [LARGE SCALE GENOMIC DNA]</scope>
    <source>
        <strain evidence="6 7">SAMM</strain>
    </source>
</reference>
<dbReference type="AlphaFoldDB" id="A0A1J6W7D0"/>
<dbReference type="InterPro" id="IPR057812">
    <property type="entry name" value="SH3_YKFC_2nd"/>
</dbReference>
<evidence type="ECO:0000256" key="2">
    <source>
        <dbReference type="ARBA" id="ARBA00022670"/>
    </source>
</evidence>
<dbReference type="GO" id="GO:0006508">
    <property type="term" value="P:proteolysis"/>
    <property type="evidence" value="ECO:0007669"/>
    <property type="project" value="UniProtKB-KW"/>
</dbReference>
<protein>
    <submittedName>
        <fullName evidence="6">Peptidase</fullName>
    </submittedName>
</protein>
<organism evidence="6 7">
    <name type="scientific">Rossellomorea aquimaris</name>
    <dbReference type="NCBI Taxonomy" id="189382"/>
    <lineage>
        <taxon>Bacteria</taxon>
        <taxon>Bacillati</taxon>
        <taxon>Bacillota</taxon>
        <taxon>Bacilli</taxon>
        <taxon>Bacillales</taxon>
        <taxon>Bacillaceae</taxon>
        <taxon>Rossellomorea</taxon>
    </lineage>
</organism>
<dbReference type="SUPFAM" id="SSF54001">
    <property type="entry name" value="Cysteine proteinases"/>
    <property type="match status" value="1"/>
</dbReference>
<dbReference type="EMBL" id="MINN01000074">
    <property type="protein sequence ID" value="OIU72604.1"/>
    <property type="molecule type" value="Genomic_DNA"/>
</dbReference>
<evidence type="ECO:0000259" key="5">
    <source>
        <dbReference type="PROSITE" id="PS51935"/>
    </source>
</evidence>